<name>A0A4P9YFB3_ROZAC</name>
<reference evidence="5" key="1">
    <citation type="journal article" date="2018" name="Nat. Microbiol.">
        <title>Leveraging single-cell genomics to expand the fungal tree of life.</title>
        <authorList>
            <person name="Ahrendt S.R."/>
            <person name="Quandt C.A."/>
            <person name="Ciobanu D."/>
            <person name="Clum A."/>
            <person name="Salamov A."/>
            <person name="Andreopoulos B."/>
            <person name="Cheng J.F."/>
            <person name="Woyke T."/>
            <person name="Pelin A."/>
            <person name="Henrissat B."/>
            <person name="Reynolds N.K."/>
            <person name="Benny G.L."/>
            <person name="Smith M.E."/>
            <person name="James T.Y."/>
            <person name="Grigoriev I.V."/>
        </authorList>
    </citation>
    <scope>NUCLEOTIDE SEQUENCE [LARGE SCALE GENOMIC DNA]</scope>
    <source>
        <strain evidence="5">CSF55</strain>
    </source>
</reference>
<feature type="transmembrane region" description="Helical" evidence="3">
    <location>
        <begin position="12"/>
        <end position="35"/>
    </location>
</feature>
<dbReference type="AlphaFoldDB" id="A0A4P9YFB3"/>
<gene>
    <name evidence="4" type="ORF">ROZALSC1DRAFT_31177</name>
</gene>
<dbReference type="InterPro" id="IPR036291">
    <property type="entry name" value="NAD(P)-bd_dom_sf"/>
</dbReference>
<evidence type="ECO:0000256" key="3">
    <source>
        <dbReference type="SAM" id="Phobius"/>
    </source>
</evidence>
<accession>A0A4P9YFB3</accession>
<dbReference type="OMA" id="LVAPGMM"/>
<evidence type="ECO:0000313" key="4">
    <source>
        <dbReference type="EMBL" id="RKP16980.1"/>
    </source>
</evidence>
<evidence type="ECO:0000256" key="1">
    <source>
        <dbReference type="ARBA" id="ARBA00022857"/>
    </source>
</evidence>
<dbReference type="SUPFAM" id="SSF51735">
    <property type="entry name" value="NAD(P)-binding Rossmann-fold domains"/>
    <property type="match status" value="1"/>
</dbReference>
<keyword evidence="3" id="KW-0812">Transmembrane</keyword>
<dbReference type="InterPro" id="IPR002347">
    <property type="entry name" value="SDR_fam"/>
</dbReference>
<dbReference type="CDD" id="cd05356">
    <property type="entry name" value="17beta-HSD1_like_SDR_c"/>
    <property type="match status" value="1"/>
</dbReference>
<evidence type="ECO:0000313" key="5">
    <source>
        <dbReference type="Proteomes" id="UP000281549"/>
    </source>
</evidence>
<dbReference type="PANTHER" id="PTHR43086:SF2">
    <property type="entry name" value="HYDROXYSTEROID DEHYDROGENASE-LIKE PROTEIN 1"/>
    <property type="match status" value="1"/>
</dbReference>
<keyword evidence="3" id="KW-0472">Membrane</keyword>
<evidence type="ECO:0000256" key="2">
    <source>
        <dbReference type="ARBA" id="ARBA00023002"/>
    </source>
</evidence>
<feature type="non-terminal residue" evidence="4">
    <location>
        <position position="1"/>
    </location>
</feature>
<dbReference type="Gene3D" id="3.40.50.720">
    <property type="entry name" value="NAD(P)-binding Rossmann-like Domain"/>
    <property type="match status" value="1"/>
</dbReference>
<dbReference type="EMBL" id="ML006104">
    <property type="protein sequence ID" value="RKP16980.1"/>
    <property type="molecule type" value="Genomic_DNA"/>
</dbReference>
<proteinExistence type="predicted"/>
<dbReference type="GO" id="GO:0030497">
    <property type="term" value="P:fatty acid elongation"/>
    <property type="evidence" value="ECO:0007669"/>
    <property type="project" value="TreeGrafter"/>
</dbReference>
<keyword evidence="3" id="KW-1133">Transmembrane helix</keyword>
<dbReference type="GO" id="GO:0016491">
    <property type="term" value="F:oxidoreductase activity"/>
    <property type="evidence" value="ECO:0007669"/>
    <property type="project" value="UniProtKB-KW"/>
</dbReference>
<protein>
    <submittedName>
        <fullName evidence="4">NAD(P)-binding protein</fullName>
    </submittedName>
</protein>
<dbReference type="GO" id="GO:0005783">
    <property type="term" value="C:endoplasmic reticulum"/>
    <property type="evidence" value="ECO:0007669"/>
    <property type="project" value="TreeGrafter"/>
</dbReference>
<dbReference type="PANTHER" id="PTHR43086">
    <property type="entry name" value="VERY-LONG-CHAIN 3-OXOOACYL-COA REDUCTASE"/>
    <property type="match status" value="1"/>
</dbReference>
<sequence length="299" mass="33695">LRYLCPYKFLECKAFSAIGLFFVVTIAIKLLKFIYVTFLRSPVNWEKYGLRSGGWVIVTGATDGIGKEFAKQFASKGFNIFLVSRSQTKLDDISKEIRNINQSISKAKTETREFSRLKAAISEVKSYILINNVGVANDLPRLFNEEKEEMIEKLIQINVTGTLEMTKAILPIFVAQKNGFILTVGSFAGEFPMPYLQTYGAAKAFLKMWSLSLNREVSKDGIHVELLNTSFVSTKMSKLKPSFMAPSAKEYVEHAMKKIGISSFTTPYWPHAIAYLVSISVPSCLRTMKRVMKMAAKEK</sequence>
<dbReference type="PIRSF" id="PIRSF000126">
    <property type="entry name" value="11-beta-HSD1"/>
    <property type="match status" value="1"/>
</dbReference>
<keyword evidence="1" id="KW-0521">NADP</keyword>
<organism evidence="4 5">
    <name type="scientific">Rozella allomycis (strain CSF55)</name>
    <dbReference type="NCBI Taxonomy" id="988480"/>
    <lineage>
        <taxon>Eukaryota</taxon>
        <taxon>Fungi</taxon>
        <taxon>Fungi incertae sedis</taxon>
        <taxon>Cryptomycota</taxon>
        <taxon>Cryptomycota incertae sedis</taxon>
        <taxon>Rozella</taxon>
    </lineage>
</organism>
<keyword evidence="2" id="KW-0560">Oxidoreductase</keyword>
<dbReference type="PRINTS" id="PR00081">
    <property type="entry name" value="GDHRDH"/>
</dbReference>
<dbReference type="Pfam" id="PF00106">
    <property type="entry name" value="adh_short"/>
    <property type="match status" value="1"/>
</dbReference>
<dbReference type="Proteomes" id="UP000281549">
    <property type="component" value="Unassembled WGS sequence"/>
</dbReference>